<dbReference type="Gene3D" id="6.10.340.10">
    <property type="match status" value="1"/>
</dbReference>
<dbReference type="InterPro" id="IPR036097">
    <property type="entry name" value="HisK_dim/P_sf"/>
</dbReference>
<dbReference type="SMART" id="SM00304">
    <property type="entry name" value="HAMP"/>
    <property type="match status" value="1"/>
</dbReference>
<evidence type="ECO:0000259" key="10">
    <source>
        <dbReference type="PROSITE" id="PS50885"/>
    </source>
</evidence>
<reference evidence="11" key="1">
    <citation type="submission" date="2020-10" db="EMBL/GenBank/DDBJ databases">
        <authorList>
            <person name="Abbas A."/>
            <person name="Razzaq R."/>
            <person name="Waqas M."/>
            <person name="Abbas N."/>
            <person name="Nielsen T.K."/>
            <person name="Hansen L.H."/>
            <person name="Hussain S."/>
            <person name="Shahid M."/>
        </authorList>
    </citation>
    <scope>NUCLEOTIDE SEQUENCE</scope>
    <source>
        <strain evidence="11">S14</strain>
    </source>
</reference>
<dbReference type="EMBL" id="JADBEO010000062">
    <property type="protein sequence ID" value="MDR4308647.1"/>
    <property type="molecule type" value="Genomic_DNA"/>
</dbReference>
<dbReference type="InterPro" id="IPR005467">
    <property type="entry name" value="His_kinase_dom"/>
</dbReference>
<keyword evidence="6" id="KW-0418">Kinase</keyword>
<evidence type="ECO:0000313" key="12">
    <source>
        <dbReference type="Proteomes" id="UP001181622"/>
    </source>
</evidence>
<keyword evidence="12" id="KW-1185">Reference proteome</keyword>
<evidence type="ECO:0000256" key="7">
    <source>
        <dbReference type="ARBA" id="ARBA00023012"/>
    </source>
</evidence>
<feature type="transmembrane region" description="Helical" evidence="8">
    <location>
        <begin position="192"/>
        <end position="214"/>
    </location>
</feature>
<dbReference type="PANTHER" id="PTHR43711">
    <property type="entry name" value="TWO-COMPONENT HISTIDINE KINASE"/>
    <property type="match status" value="1"/>
</dbReference>
<proteinExistence type="predicted"/>
<dbReference type="Pfam" id="PF00672">
    <property type="entry name" value="HAMP"/>
    <property type="match status" value="1"/>
</dbReference>
<keyword evidence="8" id="KW-0472">Membrane</keyword>
<feature type="transmembrane region" description="Helical" evidence="8">
    <location>
        <begin position="6"/>
        <end position="29"/>
    </location>
</feature>
<dbReference type="PRINTS" id="PR00344">
    <property type="entry name" value="BCTRLSENSOR"/>
</dbReference>
<dbReference type="Pfam" id="PF00512">
    <property type="entry name" value="HisKA"/>
    <property type="match status" value="1"/>
</dbReference>
<dbReference type="SUPFAM" id="SSF55874">
    <property type="entry name" value="ATPase domain of HSP90 chaperone/DNA topoisomerase II/histidine kinase"/>
    <property type="match status" value="1"/>
</dbReference>
<evidence type="ECO:0000259" key="9">
    <source>
        <dbReference type="PROSITE" id="PS50109"/>
    </source>
</evidence>
<keyword evidence="7" id="KW-0902">Two-component regulatory system</keyword>
<dbReference type="Gene3D" id="1.10.287.130">
    <property type="match status" value="1"/>
</dbReference>
<comment type="caution">
    <text evidence="11">The sequence shown here is derived from an EMBL/GenBank/DDBJ whole genome shotgun (WGS) entry which is preliminary data.</text>
</comment>
<dbReference type="Pfam" id="PF02518">
    <property type="entry name" value="HATPase_c"/>
    <property type="match status" value="1"/>
</dbReference>
<dbReference type="SMART" id="SM00388">
    <property type="entry name" value="HisKA"/>
    <property type="match status" value="1"/>
</dbReference>
<organism evidence="11 12">
    <name type="scientific">Chelatococcus sambhunathii</name>
    <dbReference type="NCBI Taxonomy" id="363953"/>
    <lineage>
        <taxon>Bacteria</taxon>
        <taxon>Pseudomonadati</taxon>
        <taxon>Pseudomonadota</taxon>
        <taxon>Alphaproteobacteria</taxon>
        <taxon>Hyphomicrobiales</taxon>
        <taxon>Chelatococcaceae</taxon>
        <taxon>Chelatococcus</taxon>
    </lineage>
</organism>
<accession>A0ABU1DKI6</accession>
<keyword evidence="8" id="KW-0812">Transmembrane</keyword>
<evidence type="ECO:0000256" key="1">
    <source>
        <dbReference type="ARBA" id="ARBA00000085"/>
    </source>
</evidence>
<dbReference type="SUPFAM" id="SSF47384">
    <property type="entry name" value="Homodimeric domain of signal transducing histidine kinase"/>
    <property type="match status" value="1"/>
</dbReference>
<dbReference type="PROSITE" id="PS50109">
    <property type="entry name" value="HIS_KIN"/>
    <property type="match status" value="1"/>
</dbReference>
<evidence type="ECO:0000256" key="2">
    <source>
        <dbReference type="ARBA" id="ARBA00004370"/>
    </source>
</evidence>
<sequence>MTVRWRIVAFEIVTLIFVGLMIVVMALALRLADDFVARVDGVHRRFEVIAELDGNANNYAEQIAEVLLLGAEQMPDFQQARAEMKEAFDRLREVTRAEVSTLSGLDEVRRELSDIEITSRMEELYRAIDGAAERVFALQREGKQAQAVELFRRDVEYRLSNDFENLLEAALADERSEVSRELAEVREQQRLLLFWSVAIALLAALCGAGLGFGLHRSIVRPVQALAGGARALATGSLSHRLDAKGSDEFAALSRTFNEMAAAIEAQRAGLIAAQDRLHSEVEARTRELRDANARLRDVDVRRAQFLADVSHELRTPLTILRGEADVALRGRADAEALREALRGVQGQAAELGALLDDLLAFARSDAGDQPLELSRVKAGELVAAAAQEGEVLAAPREILIETELRDGGVELELDPRRIKQALVIGLDNAVKHSPPGGRIRLSTRADPSSLSISISDEGSGVSETDKARVFDRFYRGEADGRTAQGLGIGLAIAKEIVERHNGSIALENSRSGGAVLTIDLPLGPMESV</sequence>
<dbReference type="InterPro" id="IPR003661">
    <property type="entry name" value="HisK_dim/P_dom"/>
</dbReference>
<comment type="catalytic activity">
    <reaction evidence="1">
        <text>ATP + protein L-histidine = ADP + protein N-phospho-L-histidine.</text>
        <dbReference type="EC" id="2.7.13.3"/>
    </reaction>
</comment>
<dbReference type="CDD" id="cd06225">
    <property type="entry name" value="HAMP"/>
    <property type="match status" value="1"/>
</dbReference>
<dbReference type="PROSITE" id="PS50885">
    <property type="entry name" value="HAMP"/>
    <property type="match status" value="1"/>
</dbReference>
<dbReference type="PANTHER" id="PTHR43711:SF1">
    <property type="entry name" value="HISTIDINE KINASE 1"/>
    <property type="match status" value="1"/>
</dbReference>
<gene>
    <name evidence="11" type="ORF">IHQ68_18660</name>
</gene>
<dbReference type="InterPro" id="IPR003660">
    <property type="entry name" value="HAMP_dom"/>
</dbReference>
<dbReference type="InterPro" id="IPR036890">
    <property type="entry name" value="HATPase_C_sf"/>
</dbReference>
<keyword evidence="5" id="KW-0808">Transferase</keyword>
<keyword evidence="8" id="KW-1133">Transmembrane helix</keyword>
<comment type="subcellular location">
    <subcellularLocation>
        <location evidence="2">Membrane</location>
    </subcellularLocation>
</comment>
<dbReference type="Gene3D" id="3.30.565.10">
    <property type="entry name" value="Histidine kinase-like ATPase, C-terminal domain"/>
    <property type="match status" value="1"/>
</dbReference>
<feature type="domain" description="Histidine kinase" evidence="9">
    <location>
        <begin position="308"/>
        <end position="524"/>
    </location>
</feature>
<dbReference type="SUPFAM" id="SSF158472">
    <property type="entry name" value="HAMP domain-like"/>
    <property type="match status" value="1"/>
</dbReference>
<dbReference type="InterPro" id="IPR050736">
    <property type="entry name" value="Sensor_HK_Regulatory"/>
</dbReference>
<keyword evidence="4" id="KW-0597">Phosphoprotein</keyword>
<evidence type="ECO:0000256" key="6">
    <source>
        <dbReference type="ARBA" id="ARBA00022777"/>
    </source>
</evidence>
<feature type="domain" description="HAMP" evidence="10">
    <location>
        <begin position="216"/>
        <end position="268"/>
    </location>
</feature>
<protein>
    <recommendedName>
        <fullName evidence="3">histidine kinase</fullName>
        <ecNumber evidence="3">2.7.13.3</ecNumber>
    </recommendedName>
</protein>
<evidence type="ECO:0000313" key="11">
    <source>
        <dbReference type="EMBL" id="MDR4308647.1"/>
    </source>
</evidence>
<dbReference type="RefSeq" id="WP_309394571.1">
    <property type="nucleotide sequence ID" value="NZ_JADBEO010000062.1"/>
</dbReference>
<dbReference type="InterPro" id="IPR003594">
    <property type="entry name" value="HATPase_dom"/>
</dbReference>
<evidence type="ECO:0000256" key="5">
    <source>
        <dbReference type="ARBA" id="ARBA00022679"/>
    </source>
</evidence>
<dbReference type="CDD" id="cd00082">
    <property type="entry name" value="HisKA"/>
    <property type="match status" value="1"/>
</dbReference>
<dbReference type="SMART" id="SM00387">
    <property type="entry name" value="HATPase_c"/>
    <property type="match status" value="1"/>
</dbReference>
<dbReference type="Proteomes" id="UP001181622">
    <property type="component" value="Unassembled WGS sequence"/>
</dbReference>
<evidence type="ECO:0000256" key="8">
    <source>
        <dbReference type="SAM" id="Phobius"/>
    </source>
</evidence>
<name>A0ABU1DKI6_9HYPH</name>
<dbReference type="EC" id="2.7.13.3" evidence="3"/>
<evidence type="ECO:0000256" key="4">
    <source>
        <dbReference type="ARBA" id="ARBA00022553"/>
    </source>
</evidence>
<dbReference type="InterPro" id="IPR004358">
    <property type="entry name" value="Sig_transdc_His_kin-like_C"/>
</dbReference>
<evidence type="ECO:0000256" key="3">
    <source>
        <dbReference type="ARBA" id="ARBA00012438"/>
    </source>
</evidence>